<accession>A0A9N9YPS9</accession>
<reference evidence="2" key="1">
    <citation type="submission" date="2019-06" db="EMBL/GenBank/DDBJ databases">
        <authorList>
            <person name="Broberg M."/>
        </authorList>
    </citation>
    <scope>NUCLEOTIDE SEQUENCE [LARGE SCALE GENOMIC DNA]</scope>
</reference>
<gene>
    <name evidence="1" type="ORF">CSOL1703_00003041</name>
</gene>
<dbReference type="OrthoDB" id="3830579at2759"/>
<protein>
    <recommendedName>
        <fullName evidence="3">ABM domain-containing protein</fullName>
    </recommendedName>
</protein>
<evidence type="ECO:0000313" key="1">
    <source>
        <dbReference type="EMBL" id="CAH0037865.1"/>
    </source>
</evidence>
<evidence type="ECO:0000313" key="2">
    <source>
        <dbReference type="Proteomes" id="UP000775872"/>
    </source>
</evidence>
<organism evidence="1 2">
    <name type="scientific">Clonostachys solani</name>
    <dbReference type="NCBI Taxonomy" id="160281"/>
    <lineage>
        <taxon>Eukaryota</taxon>
        <taxon>Fungi</taxon>
        <taxon>Dikarya</taxon>
        <taxon>Ascomycota</taxon>
        <taxon>Pezizomycotina</taxon>
        <taxon>Sordariomycetes</taxon>
        <taxon>Hypocreomycetidae</taxon>
        <taxon>Hypocreales</taxon>
        <taxon>Bionectriaceae</taxon>
        <taxon>Clonostachys</taxon>
    </lineage>
</organism>
<dbReference type="AlphaFoldDB" id="A0A9N9YPS9"/>
<dbReference type="Gene3D" id="3.30.70.100">
    <property type="match status" value="1"/>
</dbReference>
<evidence type="ECO:0008006" key="3">
    <source>
        <dbReference type="Google" id="ProtNLM"/>
    </source>
</evidence>
<proteinExistence type="predicted"/>
<keyword evidence="2" id="KW-1185">Reference proteome</keyword>
<dbReference type="EMBL" id="CABFOC020000002">
    <property type="protein sequence ID" value="CAH0037865.1"/>
    <property type="molecule type" value="Genomic_DNA"/>
</dbReference>
<dbReference type="Proteomes" id="UP000775872">
    <property type="component" value="Unassembled WGS sequence"/>
</dbReference>
<sequence>MKITEVGCMGVKPGLRITDPNTPEGVVLPSVWKTVLSQPGGPQNVFWGLEKEDPSKVWAFFDWDSVQQHEDFAKRYGAEAVKDIPKVCTHGEFTKHVALIPSSHALRSPSTRIIVGYFPSDISVGDKDAIVQQVQRVLTERDGNSSGSICCSYGWGLEIDYPVRGANNGLAGSVFMVLIGEETEGEHKTLAGRLAHAIRYIENSIGFHEFTIQILQQERE</sequence>
<comment type="caution">
    <text evidence="1">The sequence shown here is derived from an EMBL/GenBank/DDBJ whole genome shotgun (WGS) entry which is preliminary data.</text>
</comment>
<name>A0A9N9YPS9_9HYPO</name>
<reference evidence="1 2" key="2">
    <citation type="submission" date="2021-10" db="EMBL/GenBank/DDBJ databases">
        <authorList>
            <person name="Piombo E."/>
        </authorList>
    </citation>
    <scope>NUCLEOTIDE SEQUENCE [LARGE SCALE GENOMIC DNA]</scope>
</reference>